<protein>
    <submittedName>
        <fullName evidence="1">Glycosyltransferase family 1 protein</fullName>
    </submittedName>
</protein>
<dbReference type="Proteomes" id="UP000886667">
    <property type="component" value="Unassembled WGS sequence"/>
</dbReference>
<name>A0A9E4N6L9_9GAMM</name>
<feature type="non-terminal residue" evidence="1">
    <location>
        <position position="40"/>
    </location>
</feature>
<evidence type="ECO:0000313" key="1">
    <source>
        <dbReference type="EMBL" id="MCG7948494.1"/>
    </source>
</evidence>
<sequence>MKQQLVLFVVNDAGFFLSHRLPLAQAARDQGYKVAVATPT</sequence>
<dbReference type="EMBL" id="JAEPCM010000711">
    <property type="protein sequence ID" value="MCG7948494.1"/>
    <property type="molecule type" value="Genomic_DNA"/>
</dbReference>
<reference evidence="1" key="1">
    <citation type="journal article" date="2021" name="Proc. Natl. Acad. Sci. U.S.A.">
        <title>Global biogeography of chemosynthetic symbionts reveals both localized and globally distributed symbiont groups. .</title>
        <authorList>
            <person name="Osvatic J.T."/>
            <person name="Wilkins L.G.E."/>
            <person name="Leibrecht L."/>
            <person name="Leray M."/>
            <person name="Zauner S."/>
            <person name="Polzin J."/>
            <person name="Camacho Y."/>
            <person name="Gros O."/>
            <person name="van Gils J.A."/>
            <person name="Eisen J.A."/>
            <person name="Petersen J.M."/>
            <person name="Yuen B."/>
        </authorList>
    </citation>
    <scope>NUCLEOTIDE SEQUENCE</scope>
    <source>
        <strain evidence="1">MAGclacostrist064TRANS</strain>
    </source>
</reference>
<comment type="caution">
    <text evidence="1">The sequence shown here is derived from an EMBL/GenBank/DDBJ whole genome shotgun (WGS) entry which is preliminary data.</text>
</comment>
<proteinExistence type="predicted"/>
<accession>A0A9E4N6L9</accession>
<organism evidence="1 2">
    <name type="scientific">Candidatus Thiodiazotropha taylori</name>
    <dbReference type="NCBI Taxonomy" id="2792791"/>
    <lineage>
        <taxon>Bacteria</taxon>
        <taxon>Pseudomonadati</taxon>
        <taxon>Pseudomonadota</taxon>
        <taxon>Gammaproteobacteria</taxon>
        <taxon>Chromatiales</taxon>
        <taxon>Sedimenticolaceae</taxon>
        <taxon>Candidatus Thiodiazotropha</taxon>
    </lineage>
</organism>
<gene>
    <name evidence="1" type="ORF">JAZ07_19305</name>
</gene>
<dbReference type="AlphaFoldDB" id="A0A9E4N6L9"/>
<evidence type="ECO:0000313" key="2">
    <source>
        <dbReference type="Proteomes" id="UP000886667"/>
    </source>
</evidence>